<evidence type="ECO:0000256" key="1">
    <source>
        <dbReference type="SAM" id="SignalP"/>
    </source>
</evidence>
<sequence length="82" mass="9146">MYKSIGFVLGSLLAVPLPTFAFHCPMDMKKIDVALTSNPNLNPEQLAEVQKLRAEGEAYHRAGRHDRSVQVLGLAMKILRIQ</sequence>
<accession>A0A9E4NQ71</accession>
<comment type="caution">
    <text evidence="2">The sequence shown here is derived from an EMBL/GenBank/DDBJ whole genome shotgun (WGS) entry which is preliminary data.</text>
</comment>
<organism evidence="2 3">
    <name type="scientific">Candidatus Thiodiazotropha taylori</name>
    <dbReference type="NCBI Taxonomy" id="2792791"/>
    <lineage>
        <taxon>Bacteria</taxon>
        <taxon>Pseudomonadati</taxon>
        <taxon>Pseudomonadota</taxon>
        <taxon>Gammaproteobacteria</taxon>
        <taxon>Chromatiales</taxon>
        <taxon>Sedimenticolaceae</taxon>
        <taxon>Candidatus Thiodiazotropha</taxon>
    </lineage>
</organism>
<proteinExistence type="predicted"/>
<dbReference type="AlphaFoldDB" id="A0A9E4NQ71"/>
<gene>
    <name evidence="2" type="ORF">JAY77_22835</name>
</gene>
<feature type="chain" id="PRO_5039063436" evidence="1">
    <location>
        <begin position="22"/>
        <end position="82"/>
    </location>
</feature>
<reference evidence="2" key="1">
    <citation type="journal article" date="2021" name="Proc. Natl. Acad. Sci. U.S.A.">
        <title>Global biogeography of chemosynthetic symbionts reveals both localized and globally distributed symbiont groups. .</title>
        <authorList>
            <person name="Osvatic J.T."/>
            <person name="Wilkins L.G.E."/>
            <person name="Leibrecht L."/>
            <person name="Leray M."/>
            <person name="Zauner S."/>
            <person name="Polzin J."/>
            <person name="Camacho Y."/>
            <person name="Gros O."/>
            <person name="van Gils J.A."/>
            <person name="Eisen J.A."/>
            <person name="Petersen J.M."/>
            <person name="Yuen B."/>
        </authorList>
    </citation>
    <scope>NUCLEOTIDE SEQUENCE</scope>
    <source>
        <strain evidence="2">MAGclacostrist055</strain>
    </source>
</reference>
<feature type="signal peptide" evidence="1">
    <location>
        <begin position="1"/>
        <end position="21"/>
    </location>
</feature>
<evidence type="ECO:0000313" key="2">
    <source>
        <dbReference type="EMBL" id="MCG7980969.1"/>
    </source>
</evidence>
<evidence type="ECO:0000313" key="3">
    <source>
        <dbReference type="Proteomes" id="UP000886674"/>
    </source>
</evidence>
<keyword evidence="1" id="KW-0732">Signal</keyword>
<protein>
    <submittedName>
        <fullName evidence="2">Uncharacterized protein</fullName>
    </submittedName>
</protein>
<dbReference type="EMBL" id="JAEPCR010000177">
    <property type="protein sequence ID" value="MCG7980969.1"/>
    <property type="molecule type" value="Genomic_DNA"/>
</dbReference>
<name>A0A9E4NQ71_9GAMM</name>
<dbReference type="Proteomes" id="UP000886674">
    <property type="component" value="Unassembled WGS sequence"/>
</dbReference>